<proteinExistence type="predicted"/>
<protein>
    <submittedName>
        <fullName evidence="2">Outer membrane lipoprotein-sorting protein</fullName>
    </submittedName>
</protein>
<organism evidence="2">
    <name type="scientific">candidate division WOR-3 bacterium</name>
    <dbReference type="NCBI Taxonomy" id="2052148"/>
    <lineage>
        <taxon>Bacteria</taxon>
        <taxon>Bacteria division WOR-3</taxon>
    </lineage>
</organism>
<dbReference type="Gene3D" id="2.50.20.10">
    <property type="entry name" value="Lipoprotein localisation LolA/LolB/LppX"/>
    <property type="match status" value="1"/>
</dbReference>
<feature type="domain" description="Uncharacterized protein TP-0789" evidence="1">
    <location>
        <begin position="57"/>
        <end position="233"/>
    </location>
</feature>
<comment type="caution">
    <text evidence="2">The sequence shown here is derived from an EMBL/GenBank/DDBJ whole genome shotgun (WGS) entry which is preliminary data.</text>
</comment>
<dbReference type="Proteomes" id="UP000885847">
    <property type="component" value="Unassembled WGS sequence"/>
</dbReference>
<dbReference type="InterPro" id="IPR033399">
    <property type="entry name" value="TP_0789-like"/>
</dbReference>
<name>A0A7C0ZBX4_UNCW3</name>
<keyword evidence="2" id="KW-0449">Lipoprotein</keyword>
<dbReference type="Pfam" id="PF17131">
    <property type="entry name" value="LolA_like"/>
    <property type="match status" value="1"/>
</dbReference>
<gene>
    <name evidence="2" type="ORF">ENF18_01910</name>
</gene>
<sequence length="238" mass="27499">MVGFLFIFAISITGEELLSKIDSVSRYPHSIGMFEQTIITTSGKRRTFRIKSFTKDGNDKQIMVYLFPPQVRGDAFLIKGNDVWAYFPETGRIRKIASHTKKQKMMGSDFTYEDMTIGTYKENFRPDQPEEKSGYYILTLYPAKGSDISYDKLVLTVDKNTFIPVKIDFYRKGDNQPYKTLLQEDIKVVDGIPTPMRIIMKNNITGSSTEIRMLNIDYKTPVDEKMFSPEKLREVSEE</sequence>
<evidence type="ECO:0000313" key="2">
    <source>
        <dbReference type="EMBL" id="HDI82531.1"/>
    </source>
</evidence>
<dbReference type="CDD" id="cd16329">
    <property type="entry name" value="LolA_like"/>
    <property type="match status" value="1"/>
</dbReference>
<reference evidence="2" key="1">
    <citation type="journal article" date="2020" name="mSystems">
        <title>Genome- and Community-Level Interaction Insights into Carbon Utilization and Element Cycling Functions of Hydrothermarchaeota in Hydrothermal Sediment.</title>
        <authorList>
            <person name="Zhou Z."/>
            <person name="Liu Y."/>
            <person name="Xu W."/>
            <person name="Pan J."/>
            <person name="Luo Z.H."/>
            <person name="Li M."/>
        </authorList>
    </citation>
    <scope>NUCLEOTIDE SEQUENCE [LARGE SCALE GENOMIC DNA]</scope>
    <source>
        <strain evidence="2">HyVt-102</strain>
    </source>
</reference>
<evidence type="ECO:0000259" key="1">
    <source>
        <dbReference type="Pfam" id="PF17131"/>
    </source>
</evidence>
<dbReference type="EMBL" id="DQWE01000085">
    <property type="protein sequence ID" value="HDI82531.1"/>
    <property type="molecule type" value="Genomic_DNA"/>
</dbReference>
<dbReference type="AlphaFoldDB" id="A0A7C0ZBX4"/>
<accession>A0A7C0ZBX4</accession>